<accession>A0A5K7Z1Y5</accession>
<dbReference type="AlphaFoldDB" id="A0A5K7Z1Y5"/>
<sequence>MVLTSVPIGTIIDLDGINWYPRNWREMDRPSFRELDLKLSQAKDSVSQNKILTINLAALASDAFDLGYLISELTDILSEILDEIRPKDYVGRRPPEKSYEDQIKDLDLFAFRWNSARFGCEAYFKFVINGDILYIVSLHQHKTVRRGR</sequence>
<reference evidence="1 2" key="1">
    <citation type="submission" date="2019-11" db="EMBL/GenBank/DDBJ databases">
        <title>Comparative genomics of hydrocarbon-degrading Desulfosarcina strains.</title>
        <authorList>
            <person name="Watanabe M."/>
            <person name="Kojima H."/>
            <person name="Fukui M."/>
        </authorList>
    </citation>
    <scope>NUCLEOTIDE SEQUENCE [LARGE SCALE GENOMIC DNA]</scope>
    <source>
        <strain evidence="1 2">PP31</strain>
    </source>
</reference>
<proteinExistence type="predicted"/>
<dbReference type="EMBL" id="AP021875">
    <property type="protein sequence ID" value="BBO74918.1"/>
    <property type="molecule type" value="Genomic_DNA"/>
</dbReference>
<organism evidence="1 2">
    <name type="scientific">Desulfosarcina widdelii</name>
    <dbReference type="NCBI Taxonomy" id="947919"/>
    <lineage>
        <taxon>Bacteria</taxon>
        <taxon>Pseudomonadati</taxon>
        <taxon>Thermodesulfobacteriota</taxon>
        <taxon>Desulfobacteria</taxon>
        <taxon>Desulfobacterales</taxon>
        <taxon>Desulfosarcinaceae</taxon>
        <taxon>Desulfosarcina</taxon>
    </lineage>
</organism>
<protein>
    <submittedName>
        <fullName evidence="1">Uncharacterized protein</fullName>
    </submittedName>
</protein>
<keyword evidence="2" id="KW-1185">Reference proteome</keyword>
<gene>
    <name evidence="1" type="ORF">DSCW_23350</name>
</gene>
<dbReference type="KEGG" id="dwd:DSCW_23350"/>
<evidence type="ECO:0000313" key="1">
    <source>
        <dbReference type="EMBL" id="BBO74918.1"/>
    </source>
</evidence>
<dbReference type="Proteomes" id="UP000427769">
    <property type="component" value="Chromosome"/>
</dbReference>
<evidence type="ECO:0000313" key="2">
    <source>
        <dbReference type="Proteomes" id="UP000427769"/>
    </source>
</evidence>
<name>A0A5K7Z1Y5_9BACT</name>